<dbReference type="InterPro" id="IPR007197">
    <property type="entry name" value="rSAM"/>
</dbReference>
<name>Q6LZN5_METMP</name>
<dbReference type="PANTHER" id="PTHR43324">
    <property type="match status" value="1"/>
</dbReference>
<evidence type="ECO:0000313" key="8">
    <source>
        <dbReference type="EMBL" id="CAF30145.1"/>
    </source>
</evidence>
<keyword evidence="9" id="KW-1185">Reference proteome</keyword>
<evidence type="ECO:0000256" key="5">
    <source>
        <dbReference type="ARBA" id="ARBA00023014"/>
    </source>
</evidence>
<evidence type="ECO:0000256" key="2">
    <source>
        <dbReference type="ARBA" id="ARBA00022691"/>
    </source>
</evidence>
<dbReference type="InterPro" id="IPR023404">
    <property type="entry name" value="rSAM_horseshoe"/>
</dbReference>
<dbReference type="GO" id="GO:0051539">
    <property type="term" value="F:4 iron, 4 sulfur cluster binding"/>
    <property type="evidence" value="ECO:0007669"/>
    <property type="project" value="UniProtKB-KW"/>
</dbReference>
<dbReference type="KEGG" id="mmp:MMP0589"/>
<evidence type="ECO:0000313" key="9">
    <source>
        <dbReference type="Proteomes" id="UP000000590"/>
    </source>
</evidence>
<evidence type="ECO:0000256" key="1">
    <source>
        <dbReference type="ARBA" id="ARBA00022485"/>
    </source>
</evidence>
<reference evidence="8 9" key="1">
    <citation type="journal article" date="2004" name="J. Bacteriol.">
        <title>Complete genome sequence of the genetically tractable hydrogenotrophic methanogen Methanococcus maripaludis.</title>
        <authorList>
            <person name="Hendrickson E.L."/>
            <person name="Kaul R."/>
            <person name="Zhou Y."/>
            <person name="Bovee D."/>
            <person name="Chapman P."/>
            <person name="Chung J."/>
            <person name="Conway de Macario E."/>
            <person name="Dodsworth J.A."/>
            <person name="Gillett W."/>
            <person name="Graham D.E."/>
            <person name="Hackett M."/>
            <person name="Haydock A.K."/>
            <person name="Kang A."/>
            <person name="Land M.L."/>
            <person name="Levy R."/>
            <person name="Lie T.J."/>
            <person name="Major T.A."/>
            <person name="Moore B.C."/>
            <person name="Porat I."/>
            <person name="Palmeiri A."/>
            <person name="Rouse G."/>
            <person name="Saenphimmachak C."/>
            <person name="Soll D."/>
            <person name="Van Dien S."/>
            <person name="Wang T."/>
            <person name="Whitman W.B."/>
            <person name="Xia Q."/>
            <person name="Zhang Y."/>
            <person name="Larimer F.W."/>
            <person name="Olson M.V."/>
            <person name="Leigh J.A."/>
        </authorList>
    </citation>
    <scope>NUCLEOTIDE SEQUENCE [LARGE SCALE GENOMIC DNA]</scope>
    <source>
        <strain evidence="9">S2 / LL</strain>
    </source>
</reference>
<gene>
    <name evidence="8" type="ordered locus">MMP0589</name>
</gene>
<keyword evidence="1" id="KW-0004">4Fe-4S</keyword>
<dbReference type="PROSITE" id="PS51918">
    <property type="entry name" value="RADICAL_SAM"/>
    <property type="match status" value="1"/>
</dbReference>
<dbReference type="Gene3D" id="3.80.30.20">
    <property type="entry name" value="tm_1862 like domain"/>
    <property type="match status" value="1"/>
</dbReference>
<evidence type="ECO:0000259" key="7">
    <source>
        <dbReference type="PROSITE" id="PS51918"/>
    </source>
</evidence>
<organism evidence="9">
    <name type="scientific">Methanococcus maripaludis (strain DSM 14266 / JCM 13030 / NBRC 101832 / S2 / LL)</name>
    <dbReference type="NCBI Taxonomy" id="267377"/>
    <lineage>
        <taxon>Archaea</taxon>
        <taxon>Methanobacteriati</taxon>
        <taxon>Methanobacteriota</taxon>
        <taxon>Methanomada group</taxon>
        <taxon>Methanococci</taxon>
        <taxon>Methanococcales</taxon>
        <taxon>Methanococcaceae</taxon>
        <taxon>Methanococcus</taxon>
    </lineage>
</organism>
<dbReference type="SMART" id="SM00729">
    <property type="entry name" value="Elp3"/>
    <property type="match status" value="1"/>
</dbReference>
<keyword evidence="3" id="KW-0479">Metal-binding</keyword>
<keyword evidence="5" id="KW-0411">Iron-sulfur</keyword>
<dbReference type="PANTHER" id="PTHR43324:SF1">
    <property type="entry name" value="RADICAL SAM CORE DOMAIN-CONTAINING PROTEIN"/>
    <property type="match status" value="1"/>
</dbReference>
<evidence type="ECO:0000256" key="4">
    <source>
        <dbReference type="ARBA" id="ARBA00023004"/>
    </source>
</evidence>
<dbReference type="PATRIC" id="fig|267377.15.peg.603"/>
<sequence length="524" mass="59546">MHYNSNLNFKKGNFMKFLILDGYTDEPAGLGVPPYIGMYPRYAAGVLYKFKHDVDYITIDKLREELKKGYDFNRYDVVIAICGFHTPGKYLNANPATLREFVSILYNFKGLKILGGPVATKFGSSLEGGKIKDESNLKYFFDVISEGDLDAVLHDLLKNNFKPEKTDGTRLRTYDELDEFARIGAKIVKLHPNYPNIIAEIETYRGCTRAFSGGCSFCTEPRRYGSPKFRNSRDIIEEVRNLYENGIKYFRIGRQPCMFSYMAKDVETTDVPVPNVLEIEKLFNGITSVSKPSVLHIDNANPSVIARHEKEGREIAKILVRHCTSGNVAAFGVESFDEKVISKNCLLTEPEDVLKAVNILNEIGGKRGENGMPYLLPGINLLSGLKGESNDTFEINYDYLKEIYDSGNILRRINIRQVVPFFGTDITVKDVEKARKRKNLFLKFKEKIRTEIDNPMLKRMLPTETILKNVIVEVKEKNDLYFGRQFGSYPILIGVAEKNVEIGKFVDIRVTGYGRRSITGKIVK</sequence>
<dbReference type="GO" id="GO:0003824">
    <property type="term" value="F:catalytic activity"/>
    <property type="evidence" value="ECO:0007669"/>
    <property type="project" value="InterPro"/>
</dbReference>
<dbReference type="InterPro" id="IPR006638">
    <property type="entry name" value="Elp3/MiaA/NifB-like_rSAM"/>
</dbReference>
<dbReference type="SFLD" id="SFLDG01082">
    <property type="entry name" value="B12-binding_domain_containing"/>
    <property type="match status" value="1"/>
</dbReference>
<dbReference type="PROSITE" id="PS50926">
    <property type="entry name" value="TRAM"/>
    <property type="match status" value="1"/>
</dbReference>
<dbReference type="InterPro" id="IPR002792">
    <property type="entry name" value="TRAM_dom"/>
</dbReference>
<keyword evidence="4" id="KW-0408">Iron</keyword>
<dbReference type="eggNOG" id="arCOG01359">
    <property type="taxonomic scope" value="Archaea"/>
</dbReference>
<dbReference type="HOGENOM" id="CLU_533842_0_0_2"/>
<evidence type="ECO:0000259" key="6">
    <source>
        <dbReference type="PROSITE" id="PS50926"/>
    </source>
</evidence>
<protein>
    <submittedName>
        <fullName evidence="8">Uncharacterized protein</fullName>
    </submittedName>
</protein>
<dbReference type="Proteomes" id="UP000000590">
    <property type="component" value="Chromosome"/>
</dbReference>
<dbReference type="Pfam" id="PF04055">
    <property type="entry name" value="Radical_SAM"/>
    <property type="match status" value="1"/>
</dbReference>
<evidence type="ECO:0000256" key="3">
    <source>
        <dbReference type="ARBA" id="ARBA00022723"/>
    </source>
</evidence>
<accession>Q6LZN5</accession>
<feature type="domain" description="TRAM" evidence="6">
    <location>
        <begin position="459"/>
        <end position="524"/>
    </location>
</feature>
<proteinExistence type="predicted"/>
<dbReference type="STRING" id="267377.MMP0589"/>
<dbReference type="AlphaFoldDB" id="Q6LZN5"/>
<keyword evidence="2" id="KW-0949">S-adenosyl-L-methionine</keyword>
<dbReference type="EnsemblBacteria" id="CAF30145">
    <property type="protein sequence ID" value="CAF30145"/>
    <property type="gene ID" value="MMP0589"/>
</dbReference>
<feature type="domain" description="Radical SAM core" evidence="7">
    <location>
        <begin position="193"/>
        <end position="451"/>
    </location>
</feature>
<dbReference type="SFLD" id="SFLDS00029">
    <property type="entry name" value="Radical_SAM"/>
    <property type="match status" value="1"/>
</dbReference>
<dbReference type="InterPro" id="IPR058240">
    <property type="entry name" value="rSAM_sf"/>
</dbReference>
<dbReference type="GO" id="GO:0046872">
    <property type="term" value="F:metal ion binding"/>
    <property type="evidence" value="ECO:0007669"/>
    <property type="project" value="UniProtKB-KW"/>
</dbReference>
<dbReference type="SUPFAM" id="SSF102114">
    <property type="entry name" value="Radical SAM enzymes"/>
    <property type="match status" value="1"/>
</dbReference>
<dbReference type="EMBL" id="BX950229">
    <property type="protein sequence ID" value="CAF30145.1"/>
    <property type="molecule type" value="Genomic_DNA"/>
</dbReference>